<evidence type="ECO:0000256" key="7">
    <source>
        <dbReference type="ARBA" id="ARBA00023065"/>
    </source>
</evidence>
<dbReference type="AlphaFoldDB" id="A0A1H2A3E0"/>
<dbReference type="GO" id="GO:0015369">
    <property type="term" value="F:calcium:proton antiporter activity"/>
    <property type="evidence" value="ECO:0007669"/>
    <property type="project" value="UniProtKB-UniRule"/>
</dbReference>
<feature type="transmembrane region" description="Helical" evidence="9">
    <location>
        <begin position="81"/>
        <end position="102"/>
    </location>
</feature>
<keyword evidence="9" id="KW-0050">Antiport</keyword>
<evidence type="ECO:0000256" key="8">
    <source>
        <dbReference type="ARBA" id="ARBA00023136"/>
    </source>
</evidence>
<comment type="similarity">
    <text evidence="9">Belongs to the Ca(2+):cation antiporter (CaCA) (TC 2.A.19) family.</text>
</comment>
<evidence type="ECO:0000256" key="3">
    <source>
        <dbReference type="ARBA" id="ARBA00022568"/>
    </source>
</evidence>
<dbReference type="EMBL" id="LT629772">
    <property type="protein sequence ID" value="SDT40429.1"/>
    <property type="molecule type" value="Genomic_DNA"/>
</dbReference>
<evidence type="ECO:0000256" key="5">
    <source>
        <dbReference type="ARBA" id="ARBA00022837"/>
    </source>
</evidence>
<organism evidence="11 12">
    <name type="scientific">Microlunatus soli</name>
    <dbReference type="NCBI Taxonomy" id="630515"/>
    <lineage>
        <taxon>Bacteria</taxon>
        <taxon>Bacillati</taxon>
        <taxon>Actinomycetota</taxon>
        <taxon>Actinomycetes</taxon>
        <taxon>Propionibacteriales</taxon>
        <taxon>Propionibacteriaceae</taxon>
        <taxon>Microlunatus</taxon>
    </lineage>
</organism>
<evidence type="ECO:0000256" key="4">
    <source>
        <dbReference type="ARBA" id="ARBA00022692"/>
    </source>
</evidence>
<dbReference type="InterPro" id="IPR004837">
    <property type="entry name" value="NaCa_Exmemb"/>
</dbReference>
<evidence type="ECO:0000256" key="1">
    <source>
        <dbReference type="ARBA" id="ARBA00004127"/>
    </source>
</evidence>
<dbReference type="NCBIfam" id="TIGR00378">
    <property type="entry name" value="cax"/>
    <property type="match status" value="1"/>
</dbReference>
<dbReference type="PANTHER" id="PTHR31503:SF22">
    <property type="entry name" value="VACUOLAR CALCIUM ION TRANSPORTER"/>
    <property type="match status" value="1"/>
</dbReference>
<proteinExistence type="inferred from homology"/>
<keyword evidence="12" id="KW-1185">Reference proteome</keyword>
<feature type="transmembrane region" description="Helical" evidence="9">
    <location>
        <begin position="114"/>
        <end position="132"/>
    </location>
</feature>
<keyword evidence="6 9" id="KW-1133">Transmembrane helix</keyword>
<evidence type="ECO:0000313" key="12">
    <source>
        <dbReference type="Proteomes" id="UP000199103"/>
    </source>
</evidence>
<evidence type="ECO:0000256" key="6">
    <source>
        <dbReference type="ARBA" id="ARBA00022989"/>
    </source>
</evidence>
<comment type="caution">
    <text evidence="9">Lacks conserved residue(s) required for the propagation of feature annotation.</text>
</comment>
<feature type="transmembrane region" description="Helical" evidence="9">
    <location>
        <begin position="302"/>
        <end position="323"/>
    </location>
</feature>
<keyword evidence="3 9" id="KW-0109">Calcium transport</keyword>
<evidence type="ECO:0000256" key="2">
    <source>
        <dbReference type="ARBA" id="ARBA00022448"/>
    </source>
</evidence>
<dbReference type="Pfam" id="PF01699">
    <property type="entry name" value="Na_Ca_ex"/>
    <property type="match status" value="2"/>
</dbReference>
<dbReference type="Gene3D" id="1.20.1420.30">
    <property type="entry name" value="NCX, central ion-binding region"/>
    <property type="match status" value="1"/>
</dbReference>
<reference evidence="11 12" key="1">
    <citation type="submission" date="2016-10" db="EMBL/GenBank/DDBJ databases">
        <authorList>
            <person name="de Groot N.N."/>
        </authorList>
    </citation>
    <scope>NUCLEOTIDE SEQUENCE [LARGE SCALE GENOMIC DNA]</scope>
    <source>
        <strain evidence="11 12">DSM 21800</strain>
    </source>
</reference>
<evidence type="ECO:0000259" key="10">
    <source>
        <dbReference type="Pfam" id="PF01699"/>
    </source>
</evidence>
<dbReference type="GO" id="GO:0016020">
    <property type="term" value="C:membrane"/>
    <property type="evidence" value="ECO:0007669"/>
    <property type="project" value="InterPro"/>
</dbReference>
<dbReference type="GO" id="GO:0006874">
    <property type="term" value="P:intracellular calcium ion homeostasis"/>
    <property type="evidence" value="ECO:0007669"/>
    <property type="project" value="TreeGrafter"/>
</dbReference>
<dbReference type="STRING" id="630515.SAMN04489812_5638"/>
<evidence type="ECO:0000256" key="9">
    <source>
        <dbReference type="RuleBase" id="RU365028"/>
    </source>
</evidence>
<dbReference type="InterPro" id="IPR004713">
    <property type="entry name" value="CaH_exchang"/>
</dbReference>
<name>A0A1H2A3E0_9ACTN</name>
<keyword evidence="5 9" id="KW-0106">Calcium</keyword>
<keyword evidence="4 9" id="KW-0812">Transmembrane</keyword>
<comment type="subcellular location">
    <subcellularLocation>
        <location evidence="1">Endomembrane system</location>
        <topology evidence="1">Multi-pass membrane protein</topology>
    </subcellularLocation>
</comment>
<dbReference type="OrthoDB" id="8438242at2"/>
<evidence type="ECO:0000313" key="11">
    <source>
        <dbReference type="EMBL" id="SDT40429.1"/>
    </source>
</evidence>
<keyword evidence="8 9" id="KW-0472">Membrane</keyword>
<feature type="transmembrane region" description="Helical" evidence="9">
    <location>
        <begin position="177"/>
        <end position="199"/>
    </location>
</feature>
<dbReference type="InterPro" id="IPR004798">
    <property type="entry name" value="CAX-like"/>
</dbReference>
<dbReference type="InterPro" id="IPR044880">
    <property type="entry name" value="NCX_ion-bd_dom_sf"/>
</dbReference>
<keyword evidence="7 9" id="KW-0406">Ion transport</keyword>
<feature type="domain" description="Sodium/calcium exchanger membrane region" evidence="10">
    <location>
        <begin position="49"/>
        <end position="198"/>
    </location>
</feature>
<feature type="transmembrane region" description="Helical" evidence="9">
    <location>
        <begin position="225"/>
        <end position="246"/>
    </location>
</feature>
<dbReference type="RefSeq" id="WP_091530095.1">
    <property type="nucleotide sequence ID" value="NZ_LT629772.1"/>
</dbReference>
<dbReference type="Proteomes" id="UP000199103">
    <property type="component" value="Chromosome I"/>
</dbReference>
<protein>
    <recommendedName>
        <fullName evidence="9">Ca(2+)/H(+) antiporter</fullName>
    </recommendedName>
</protein>
<feature type="domain" description="Sodium/calcium exchanger membrane region" evidence="10">
    <location>
        <begin position="232"/>
        <end position="374"/>
    </location>
</feature>
<comment type="function">
    <text evidence="9">Ca(+)/H(+) antiporter that extrudes calcium in exchange for external protons.</text>
</comment>
<feature type="transmembrane region" description="Helical" evidence="9">
    <location>
        <begin position="49"/>
        <end position="69"/>
    </location>
</feature>
<sequence>MRSDNLPRADHAVLQQVGSRRLRPRHLPYLGLVLVPIDFGLQFTAASDVLLFCVSVAALVPLAFLIGEATDHASEHLGPGIAGLLNASFGNAPELIIALFSVHRGLFDVVRGTLTGSIVSNLLLVMGMSALFGRHGRIQRRSCAAWLGLVLFGLVLLIGPAQLYWGSAGAEPAPMSAWSVVVCAVLVATYAAVTVVSVLRQRRAHQQQRTERDARQDSAAAEESGGWSLPVSLTVLGLVTLGTVVVSEVLTESIQDFASSVGWSQFFVAAVLVALAGNATEHGGAVILAFRGKLALSAEIAFSSSAQVATMVIPVIALLSLAFNPLPLAFRPAEIVAMAVAVLVPGAMLLARRVSRWWGVVLCATYLIIAAAFFVV</sequence>
<feature type="transmembrane region" description="Helical" evidence="9">
    <location>
        <begin position="144"/>
        <end position="165"/>
    </location>
</feature>
<accession>A0A1H2A3E0</accession>
<feature type="transmembrane region" description="Helical" evidence="9">
    <location>
        <begin position="329"/>
        <end position="350"/>
    </location>
</feature>
<feature type="transmembrane region" description="Helical" evidence="9">
    <location>
        <begin position="266"/>
        <end position="290"/>
    </location>
</feature>
<keyword evidence="2 9" id="KW-0813">Transport</keyword>
<dbReference type="PANTHER" id="PTHR31503">
    <property type="entry name" value="VACUOLAR CALCIUM ION TRANSPORTER"/>
    <property type="match status" value="1"/>
</dbReference>
<gene>
    <name evidence="11" type="ORF">SAMN04489812_5638</name>
</gene>
<feature type="transmembrane region" description="Helical" evidence="9">
    <location>
        <begin position="357"/>
        <end position="375"/>
    </location>
</feature>
<dbReference type="GO" id="GO:0012505">
    <property type="term" value="C:endomembrane system"/>
    <property type="evidence" value="ECO:0007669"/>
    <property type="project" value="UniProtKB-SubCell"/>
</dbReference>